<keyword evidence="3" id="KW-1185">Reference proteome</keyword>
<protein>
    <submittedName>
        <fullName evidence="2">Uncharacterized protein</fullName>
    </submittedName>
</protein>
<sequence>MKSLRGAGAPLRAALRAGPARRLARRRGLLCAENVQFYRIGGRMRPERRRRAIGGVPARSVRGRERGSAGRAMRCVRRMPLRLALTLRSRIAARAALPIADFAAWTIPPTS</sequence>
<evidence type="ECO:0000313" key="2">
    <source>
        <dbReference type="EMBL" id="QRO78071.1"/>
    </source>
</evidence>
<accession>A0A892I9G0</accession>
<dbReference type="GeneID" id="93125756"/>
<evidence type="ECO:0000313" key="3">
    <source>
        <dbReference type="Proteomes" id="UP000625568"/>
    </source>
</evidence>
<feature type="region of interest" description="Disordered" evidence="1">
    <location>
        <begin position="49"/>
        <end position="69"/>
    </location>
</feature>
<evidence type="ECO:0000256" key="1">
    <source>
        <dbReference type="SAM" id="MobiDB-lite"/>
    </source>
</evidence>
<dbReference type="Proteomes" id="UP000625568">
    <property type="component" value="Chromosome 1"/>
</dbReference>
<dbReference type="RefSeq" id="WP_123806813.1">
    <property type="nucleotide sequence ID" value="NZ_CABVPR010000005.1"/>
</dbReference>
<gene>
    <name evidence="2" type="ORF">I6K02_03970</name>
</gene>
<name>A0A892I9G0_9BURK</name>
<organism evidence="2 3">
    <name type="scientific">Burkholderia dolosa</name>
    <dbReference type="NCBI Taxonomy" id="152500"/>
    <lineage>
        <taxon>Bacteria</taxon>
        <taxon>Pseudomonadati</taxon>
        <taxon>Pseudomonadota</taxon>
        <taxon>Betaproteobacteria</taxon>
        <taxon>Burkholderiales</taxon>
        <taxon>Burkholderiaceae</taxon>
        <taxon>Burkholderia</taxon>
        <taxon>Burkholderia cepacia complex</taxon>
    </lineage>
</organism>
<dbReference type="EMBL" id="CP069482">
    <property type="protein sequence ID" value="QRO78071.1"/>
    <property type="molecule type" value="Genomic_DNA"/>
</dbReference>
<dbReference type="AlphaFoldDB" id="A0A892I9G0"/>
<reference evidence="2 3" key="1">
    <citation type="submission" date="2021-02" db="EMBL/GenBank/DDBJ databases">
        <title>FDA dAtabase for Regulatory Grade micrObial Sequences (FDA-ARGOS): Supporting development and validation of Infectious Disease Dx tests.</title>
        <authorList>
            <person name="Minogue T."/>
            <person name="Wolcott M."/>
            <person name="Wasieloski L."/>
            <person name="Aguilar W."/>
            <person name="Moore D."/>
            <person name="Jaissle J."/>
            <person name="Tallon L."/>
            <person name="Sadzewicz L."/>
            <person name="Zhao X."/>
            <person name="Boylan J."/>
            <person name="Ott S."/>
            <person name="Bowen H."/>
            <person name="Vavikolanu K."/>
            <person name="Mehta A."/>
            <person name="Aluvathingal J."/>
            <person name="Nadendla S."/>
            <person name="Yan Y."/>
            <person name="Sichtig H."/>
        </authorList>
    </citation>
    <scope>NUCLEOTIDE SEQUENCE [LARGE SCALE GENOMIC DNA]</scope>
    <source>
        <strain evidence="2 3">FDAARGOS_1272</strain>
    </source>
</reference>
<proteinExistence type="predicted"/>